<dbReference type="OrthoDB" id="5455089at2"/>
<evidence type="ECO:0000313" key="2">
    <source>
        <dbReference type="Proteomes" id="UP000001052"/>
    </source>
</evidence>
<dbReference type="KEGG" id="drt:Dret_1905"/>
<dbReference type="RefSeq" id="WP_015752332.1">
    <property type="nucleotide sequence ID" value="NC_013223.1"/>
</dbReference>
<dbReference type="AlphaFoldDB" id="C8X4G6"/>
<proteinExistence type="predicted"/>
<gene>
    <name evidence="1" type="ordered locus">Dret_1905</name>
</gene>
<protein>
    <submittedName>
        <fullName evidence="1">Uncharacterized protein</fullName>
    </submittedName>
</protein>
<dbReference type="Proteomes" id="UP000001052">
    <property type="component" value="Chromosome"/>
</dbReference>
<dbReference type="HOGENOM" id="CLU_081799_0_0_7"/>
<dbReference type="EMBL" id="CP001734">
    <property type="protein sequence ID" value="ACV69189.1"/>
    <property type="molecule type" value="Genomic_DNA"/>
</dbReference>
<keyword evidence="2" id="KW-1185">Reference proteome</keyword>
<reference evidence="2" key="1">
    <citation type="submission" date="2009-09" db="EMBL/GenBank/DDBJ databases">
        <title>The complete chromosome of Desulfohalobium retbaense DSM 5692.</title>
        <authorList>
            <consortium name="US DOE Joint Genome Institute (JGI-PGF)"/>
            <person name="Lucas S."/>
            <person name="Copeland A."/>
            <person name="Lapidus A."/>
            <person name="Glavina del Rio T."/>
            <person name="Dalin E."/>
            <person name="Tice H."/>
            <person name="Bruce D."/>
            <person name="Goodwin L."/>
            <person name="Pitluck S."/>
            <person name="Kyrpides N."/>
            <person name="Mavromatis K."/>
            <person name="Ivanova N."/>
            <person name="Mikhailova N."/>
            <person name="Munk A.C."/>
            <person name="Brettin T."/>
            <person name="Detter J.C."/>
            <person name="Han C."/>
            <person name="Tapia R."/>
            <person name="Larimer F."/>
            <person name="Land M."/>
            <person name="Hauser L."/>
            <person name="Markowitz V."/>
            <person name="Cheng J.-F."/>
            <person name="Hugenholtz P."/>
            <person name="Woyke T."/>
            <person name="Wu D."/>
            <person name="Spring S."/>
            <person name="Klenk H.-P."/>
            <person name="Eisen J.A."/>
        </authorList>
    </citation>
    <scope>NUCLEOTIDE SEQUENCE [LARGE SCALE GENOMIC DNA]</scope>
    <source>
        <strain evidence="2">DSM 5692</strain>
    </source>
</reference>
<name>C8X4G6_DESRD</name>
<reference evidence="1 2" key="2">
    <citation type="journal article" date="2010" name="Stand. Genomic Sci.">
        <title>Complete genome sequence of Desulfohalobium retbaense type strain (HR(100)).</title>
        <authorList>
            <person name="Spring S."/>
            <person name="Nolan M."/>
            <person name="Lapidus A."/>
            <person name="Glavina Del Rio T."/>
            <person name="Copeland A."/>
            <person name="Tice H."/>
            <person name="Cheng J.F."/>
            <person name="Lucas S."/>
            <person name="Land M."/>
            <person name="Chen F."/>
            <person name="Bruce D."/>
            <person name="Goodwin L."/>
            <person name="Pitluck S."/>
            <person name="Ivanova N."/>
            <person name="Mavromatis K."/>
            <person name="Mikhailova N."/>
            <person name="Pati A."/>
            <person name="Chen A."/>
            <person name="Palaniappan K."/>
            <person name="Hauser L."/>
            <person name="Chang Y.J."/>
            <person name="Jeffries C.D."/>
            <person name="Munk C."/>
            <person name="Kiss H."/>
            <person name="Chain P."/>
            <person name="Han C."/>
            <person name="Brettin T."/>
            <person name="Detter J.C."/>
            <person name="Schuler E."/>
            <person name="Goker M."/>
            <person name="Rohde M."/>
            <person name="Bristow J."/>
            <person name="Eisen J.A."/>
            <person name="Markowitz V."/>
            <person name="Hugenholtz P."/>
            <person name="Kyrpides N.C."/>
            <person name="Klenk H.P."/>
        </authorList>
    </citation>
    <scope>NUCLEOTIDE SEQUENCE [LARGE SCALE GENOMIC DNA]</scope>
    <source>
        <strain evidence="1 2">DSM 5692</strain>
    </source>
</reference>
<sequence>MQWGTVLEPYLVPDTLFGQAYEAVGDVRRSWLKTQIARLYSWYGRGPCDAGYRERRHAEGFMTCVSWQPPQWGVVCLDASVQSPAVLLSAVVPLIMTGCPEVVVIRHTDADWPASLLAALELAGIEYVAGVPASFAIQETLPAGPGTVVSVGEQGRVAAQTIQSVSPGCRGVDHPDPKRLGLWNREQASWNTEALSWMYAGLSLDVWGRPVDDLSWATPLEGSWEMFCARSYDGVFVPEDRMRSAMAPGRLVLTPGFEYCWCDPELELASLGHRSLAWADTQATGEGI</sequence>
<evidence type="ECO:0000313" key="1">
    <source>
        <dbReference type="EMBL" id="ACV69189.1"/>
    </source>
</evidence>
<organism evidence="1 2">
    <name type="scientific">Desulfohalobium retbaense (strain ATCC 49708 / DSM 5692 / JCM 16813 / HR100)</name>
    <dbReference type="NCBI Taxonomy" id="485915"/>
    <lineage>
        <taxon>Bacteria</taxon>
        <taxon>Pseudomonadati</taxon>
        <taxon>Thermodesulfobacteriota</taxon>
        <taxon>Desulfovibrionia</taxon>
        <taxon>Desulfovibrionales</taxon>
        <taxon>Desulfohalobiaceae</taxon>
        <taxon>Desulfohalobium</taxon>
    </lineage>
</organism>
<dbReference type="eggNOG" id="ENOG5034B2Q">
    <property type="taxonomic scope" value="Bacteria"/>
</dbReference>
<accession>C8X4G6</accession>